<dbReference type="GeneID" id="17295922"/>
<dbReference type="EMBL" id="JH993042">
    <property type="protein sequence ID" value="EKX39098.1"/>
    <property type="molecule type" value="Genomic_DNA"/>
</dbReference>
<dbReference type="EnsemblProtists" id="EKX39098">
    <property type="protein sequence ID" value="EKX39098"/>
    <property type="gene ID" value="GUITHDRAFT_76635"/>
</dbReference>
<comment type="catalytic activity">
    <reaction evidence="18">
        <text>a di-trans,poly-cis-dolichyl phosphate + UDP-N-acetyl-alpha-D-glucosamine = an N-acetyl-alpha-D-glucosaminyl-diphospho-di-trans,poly-cis-dolichol + UMP</text>
        <dbReference type="Rhea" id="RHEA:13289"/>
        <dbReference type="Rhea" id="RHEA-COMP:19498"/>
        <dbReference type="Rhea" id="RHEA-COMP:19507"/>
        <dbReference type="ChEBI" id="CHEBI:57683"/>
        <dbReference type="ChEBI" id="CHEBI:57705"/>
        <dbReference type="ChEBI" id="CHEBI:57865"/>
        <dbReference type="ChEBI" id="CHEBI:58427"/>
        <dbReference type="EC" id="2.7.8.15"/>
    </reaction>
    <physiologicalReaction direction="left-to-right" evidence="18">
        <dbReference type="Rhea" id="RHEA:13290"/>
    </physiologicalReaction>
</comment>
<reference evidence="21" key="3">
    <citation type="submission" date="2016-03" db="UniProtKB">
        <authorList>
            <consortium name="EnsemblProtists"/>
        </authorList>
    </citation>
    <scope>IDENTIFICATION</scope>
</reference>
<keyword evidence="14 19" id="KW-0472">Membrane</keyword>
<feature type="transmembrane region" description="Helical" evidence="19">
    <location>
        <begin position="306"/>
        <end position="326"/>
    </location>
</feature>
<comment type="function">
    <text evidence="17">UDP-N-acetylglucosamine--dolichyl-phosphate N-acetylglucosaminephosphotransferase that operates in the biosynthetic pathway of dolichol-linked oligosaccharides, the glycan precursors employed in protein asparagine (N)-glycosylation. The assembly of dolichol-linked oligosaccharides begins on the cytosolic side of the endoplasmic reticulum membrane and finishes in its lumen. The sequential addition of sugars to dolichol pyrophosphate produces dolichol-linked oligosaccharides containing fourteen sugars, including two GlcNAcs, nine mannoses and three glucoses. Once assembled, the oligosaccharide is transferred from the lipid to nascent proteins by oligosaccharyltransferases. Catalyzes the initial step of dolichol-linked oligosaccharide biosynthesis, transfering GlcNAc-1-P from cytosolic UDP-GlcNAc onto the carrier lipid dolichyl phosphate (P-dolichol), yielding GlcNAc-P-P-dolichol embedded in the cytoplasmic leaflet of the endoplasmic reticulum membrane.</text>
</comment>
<dbReference type="EC" id="2.7.8.15" evidence="5"/>
<dbReference type="OMA" id="LPHFNAR"/>
<name>L1IS82_GUITC</name>
<feature type="transmembrane region" description="Helical" evidence="19">
    <location>
        <begin position="186"/>
        <end position="206"/>
    </location>
</feature>
<dbReference type="InterPro" id="IPR033895">
    <property type="entry name" value="GPT"/>
</dbReference>
<keyword evidence="22" id="KW-1185">Reference proteome</keyword>
<dbReference type="GO" id="GO:0006488">
    <property type="term" value="P:dolichol-linked oligosaccharide biosynthetic process"/>
    <property type="evidence" value="ECO:0007669"/>
    <property type="project" value="InterPro"/>
</dbReference>
<dbReference type="Proteomes" id="UP000011087">
    <property type="component" value="Unassembled WGS sequence"/>
</dbReference>
<evidence type="ECO:0000256" key="18">
    <source>
        <dbReference type="ARBA" id="ARBA00045078"/>
    </source>
</evidence>
<dbReference type="InterPro" id="IPR000715">
    <property type="entry name" value="Glycosyl_transferase_4"/>
</dbReference>
<comment type="pathway">
    <text evidence="3">Protein modification; protein glycosylation.</text>
</comment>
<keyword evidence="13 19" id="KW-1133">Transmembrane helix</keyword>
<reference evidence="22" key="2">
    <citation type="submission" date="2012-11" db="EMBL/GenBank/DDBJ databases">
        <authorList>
            <person name="Kuo A."/>
            <person name="Curtis B.A."/>
            <person name="Tanifuji G."/>
            <person name="Burki F."/>
            <person name="Gruber A."/>
            <person name="Irimia M."/>
            <person name="Maruyama S."/>
            <person name="Arias M.C."/>
            <person name="Ball S.G."/>
            <person name="Gile G.H."/>
            <person name="Hirakawa Y."/>
            <person name="Hopkins J.F."/>
            <person name="Rensing S.A."/>
            <person name="Schmutz J."/>
            <person name="Symeonidi A."/>
            <person name="Elias M."/>
            <person name="Eveleigh R.J."/>
            <person name="Herman E.K."/>
            <person name="Klute M.J."/>
            <person name="Nakayama T."/>
            <person name="Obornik M."/>
            <person name="Reyes-Prieto A."/>
            <person name="Armbrust E.V."/>
            <person name="Aves S.J."/>
            <person name="Beiko R.G."/>
            <person name="Coutinho P."/>
            <person name="Dacks J.B."/>
            <person name="Durnford D.G."/>
            <person name="Fast N.M."/>
            <person name="Green B.R."/>
            <person name="Grisdale C."/>
            <person name="Hempe F."/>
            <person name="Henrissat B."/>
            <person name="Hoppner M.P."/>
            <person name="Ishida K.-I."/>
            <person name="Kim E."/>
            <person name="Koreny L."/>
            <person name="Kroth P.G."/>
            <person name="Liu Y."/>
            <person name="Malik S.-B."/>
            <person name="Maier U.G."/>
            <person name="McRose D."/>
            <person name="Mock T."/>
            <person name="Neilson J.A."/>
            <person name="Onodera N.T."/>
            <person name="Poole A.M."/>
            <person name="Pritham E.J."/>
            <person name="Richards T.A."/>
            <person name="Rocap G."/>
            <person name="Roy S.W."/>
            <person name="Sarai C."/>
            <person name="Schaack S."/>
            <person name="Shirato S."/>
            <person name="Slamovits C.H."/>
            <person name="Spencer D.F."/>
            <person name="Suzuki S."/>
            <person name="Worden A.Z."/>
            <person name="Zauner S."/>
            <person name="Barry K."/>
            <person name="Bell C."/>
            <person name="Bharti A.K."/>
            <person name="Crow J.A."/>
            <person name="Grimwood J."/>
            <person name="Kramer R."/>
            <person name="Lindquist E."/>
            <person name="Lucas S."/>
            <person name="Salamov A."/>
            <person name="McFadden G.I."/>
            <person name="Lane C.E."/>
            <person name="Keeling P.J."/>
            <person name="Gray M.W."/>
            <person name="Grigoriev I.V."/>
            <person name="Archibald J.M."/>
        </authorList>
    </citation>
    <scope>NUCLEOTIDE SEQUENCE</scope>
    <source>
        <strain evidence="22">CCMP2712</strain>
    </source>
</reference>
<dbReference type="PaxDb" id="55529-EKX39098"/>
<evidence type="ECO:0000313" key="20">
    <source>
        <dbReference type="EMBL" id="EKX39098.1"/>
    </source>
</evidence>
<evidence type="ECO:0000256" key="2">
    <source>
        <dbReference type="ARBA" id="ARBA00004477"/>
    </source>
</evidence>
<organism evidence="20">
    <name type="scientific">Guillardia theta (strain CCMP2712)</name>
    <name type="common">Cryptophyte</name>
    <dbReference type="NCBI Taxonomy" id="905079"/>
    <lineage>
        <taxon>Eukaryota</taxon>
        <taxon>Cryptophyceae</taxon>
        <taxon>Pyrenomonadales</taxon>
        <taxon>Geminigeraceae</taxon>
        <taxon>Guillardia</taxon>
    </lineage>
</organism>
<evidence type="ECO:0000256" key="11">
    <source>
        <dbReference type="ARBA" id="ARBA00022824"/>
    </source>
</evidence>
<dbReference type="GO" id="GO:0005789">
    <property type="term" value="C:endoplasmic reticulum membrane"/>
    <property type="evidence" value="ECO:0007669"/>
    <property type="project" value="UniProtKB-SubCell"/>
</dbReference>
<evidence type="ECO:0000256" key="3">
    <source>
        <dbReference type="ARBA" id="ARBA00004922"/>
    </source>
</evidence>
<reference evidence="20 22" key="1">
    <citation type="journal article" date="2012" name="Nature">
        <title>Algal genomes reveal evolutionary mosaicism and the fate of nucleomorphs.</title>
        <authorList>
            <consortium name="DOE Joint Genome Institute"/>
            <person name="Curtis B.A."/>
            <person name="Tanifuji G."/>
            <person name="Burki F."/>
            <person name="Gruber A."/>
            <person name="Irimia M."/>
            <person name="Maruyama S."/>
            <person name="Arias M.C."/>
            <person name="Ball S.G."/>
            <person name="Gile G.H."/>
            <person name="Hirakawa Y."/>
            <person name="Hopkins J.F."/>
            <person name="Kuo A."/>
            <person name="Rensing S.A."/>
            <person name="Schmutz J."/>
            <person name="Symeonidi A."/>
            <person name="Elias M."/>
            <person name="Eveleigh R.J."/>
            <person name="Herman E.K."/>
            <person name="Klute M.J."/>
            <person name="Nakayama T."/>
            <person name="Obornik M."/>
            <person name="Reyes-Prieto A."/>
            <person name="Armbrust E.V."/>
            <person name="Aves S.J."/>
            <person name="Beiko R.G."/>
            <person name="Coutinho P."/>
            <person name="Dacks J.B."/>
            <person name="Durnford D.G."/>
            <person name="Fast N.M."/>
            <person name="Green B.R."/>
            <person name="Grisdale C.J."/>
            <person name="Hempel F."/>
            <person name="Henrissat B."/>
            <person name="Hoppner M.P."/>
            <person name="Ishida K."/>
            <person name="Kim E."/>
            <person name="Koreny L."/>
            <person name="Kroth P.G."/>
            <person name="Liu Y."/>
            <person name="Malik S.B."/>
            <person name="Maier U.G."/>
            <person name="McRose D."/>
            <person name="Mock T."/>
            <person name="Neilson J.A."/>
            <person name="Onodera N.T."/>
            <person name="Poole A.M."/>
            <person name="Pritham E.J."/>
            <person name="Richards T.A."/>
            <person name="Rocap G."/>
            <person name="Roy S.W."/>
            <person name="Sarai C."/>
            <person name="Schaack S."/>
            <person name="Shirato S."/>
            <person name="Slamovits C.H."/>
            <person name="Spencer D.F."/>
            <person name="Suzuki S."/>
            <person name="Worden A.Z."/>
            <person name="Zauner S."/>
            <person name="Barry K."/>
            <person name="Bell C."/>
            <person name="Bharti A.K."/>
            <person name="Crow J.A."/>
            <person name="Grimwood J."/>
            <person name="Kramer R."/>
            <person name="Lindquist E."/>
            <person name="Lucas S."/>
            <person name="Salamov A."/>
            <person name="McFadden G.I."/>
            <person name="Lane C.E."/>
            <person name="Keeling P.J."/>
            <person name="Gray M.W."/>
            <person name="Grigoriev I.V."/>
            <person name="Archibald J.M."/>
        </authorList>
    </citation>
    <scope>NUCLEOTIDE SEQUENCE</scope>
    <source>
        <strain evidence="20 22">CCMP2712</strain>
    </source>
</reference>
<dbReference type="STRING" id="905079.L1IS82"/>
<proteinExistence type="inferred from homology"/>
<feature type="transmembrane region" description="Helical" evidence="19">
    <location>
        <begin position="153"/>
        <end position="174"/>
    </location>
</feature>
<gene>
    <name evidence="20" type="ORF">GUITHDRAFT_76635</name>
</gene>
<dbReference type="PANTHER" id="PTHR10571:SF0">
    <property type="entry name" value="UDP-N-ACETYLGLUCOSAMINE--DOLICHYL-PHOSPHATE N-ACETYLGLUCOSAMINEPHOSPHOTRANSFERASE"/>
    <property type="match status" value="1"/>
</dbReference>
<evidence type="ECO:0000256" key="14">
    <source>
        <dbReference type="ARBA" id="ARBA00023136"/>
    </source>
</evidence>
<dbReference type="HOGENOM" id="CLU_029942_0_1_1"/>
<evidence type="ECO:0000256" key="15">
    <source>
        <dbReference type="ARBA" id="ARBA00029567"/>
    </source>
</evidence>
<evidence type="ECO:0000313" key="21">
    <source>
        <dbReference type="EnsemblProtists" id="EKX39098"/>
    </source>
</evidence>
<dbReference type="UniPathway" id="UPA00378"/>
<keyword evidence="8" id="KW-0808">Transferase</keyword>
<sequence length="336" mass="37385">QVKEWTLKAGLGGFDINKKGTPEGDMKVPESLGIVVGTVHMICVIIFQVYYYTVADAASVWKVKLEEYNAALAATIFMMFLGFADDVLDLRWRYKLILPTIASLPLLISYAGSTTVILPNPLAAIFGRVVELGILYKVYMCLLSVFCSNSINILAGINGLEVGQSYIIACAVIIHNLMQLSSESGAAHLFSIFFLIPFVATSLALLKHNWFPSRVFVGDTFCYFAGMTFAVVGILGHFSKTLLLFFIPQLINFIYSLPQLLGIVFCPRHRLPRYNLKTKLLEGQKENLNLVNLTLLIFGPMSERSLCVVLLAFQILCCMLAFAIRYSPVAVLFYED</sequence>
<feature type="transmembrane region" description="Helical" evidence="19">
    <location>
        <begin position="242"/>
        <end position="266"/>
    </location>
</feature>
<protein>
    <recommendedName>
        <fullName evidence="6">UDP-N-acetylglucosamine--dolichyl-phosphate N-acetylglucosaminephosphotransferase</fullName>
        <ecNumber evidence="5">2.7.8.15</ecNumber>
    </recommendedName>
    <alternativeName>
        <fullName evidence="15">GlcNAc-1-P transferase</fullName>
    </alternativeName>
    <alternativeName>
        <fullName evidence="16">N-acetylglucosamine-1-phosphate transferase</fullName>
    </alternativeName>
</protein>
<dbReference type="KEGG" id="gtt:GUITHDRAFT_76635"/>
<evidence type="ECO:0000256" key="1">
    <source>
        <dbReference type="ARBA" id="ARBA00001946"/>
    </source>
</evidence>
<keyword evidence="12" id="KW-0460">Magnesium</keyword>
<feature type="transmembrane region" description="Helical" evidence="19">
    <location>
        <begin position="125"/>
        <end position="146"/>
    </location>
</feature>
<evidence type="ECO:0000256" key="6">
    <source>
        <dbReference type="ARBA" id="ARBA00017659"/>
    </source>
</evidence>
<accession>L1IS82</accession>
<dbReference type="GO" id="GO:0003975">
    <property type="term" value="F:UDP-N-acetylglucosamine-dolichyl-phosphate N-acetylglucosaminephosphotransferase activity"/>
    <property type="evidence" value="ECO:0007669"/>
    <property type="project" value="UniProtKB-EC"/>
</dbReference>
<evidence type="ECO:0000256" key="12">
    <source>
        <dbReference type="ARBA" id="ARBA00022842"/>
    </source>
</evidence>
<evidence type="ECO:0000256" key="8">
    <source>
        <dbReference type="ARBA" id="ARBA00022679"/>
    </source>
</evidence>
<dbReference type="GO" id="GO:0046872">
    <property type="term" value="F:metal ion binding"/>
    <property type="evidence" value="ECO:0007669"/>
    <property type="project" value="UniProtKB-KW"/>
</dbReference>
<evidence type="ECO:0000256" key="5">
    <source>
        <dbReference type="ARBA" id="ARBA00013225"/>
    </source>
</evidence>
<evidence type="ECO:0000256" key="16">
    <source>
        <dbReference type="ARBA" id="ARBA00033238"/>
    </source>
</evidence>
<evidence type="ECO:0000256" key="17">
    <source>
        <dbReference type="ARBA" id="ARBA00044717"/>
    </source>
</evidence>
<feature type="non-terminal residue" evidence="20">
    <location>
        <position position="1"/>
    </location>
</feature>
<feature type="transmembrane region" description="Helical" evidence="19">
    <location>
        <begin position="68"/>
        <end position="84"/>
    </location>
</feature>
<feature type="transmembrane region" description="Helical" evidence="19">
    <location>
        <begin position="215"/>
        <end position="236"/>
    </location>
</feature>
<feature type="transmembrane region" description="Helical" evidence="19">
    <location>
        <begin position="96"/>
        <end position="119"/>
    </location>
</feature>
<feature type="transmembrane region" description="Helical" evidence="19">
    <location>
        <begin position="32"/>
        <end position="53"/>
    </location>
</feature>
<evidence type="ECO:0000313" key="22">
    <source>
        <dbReference type="Proteomes" id="UP000011087"/>
    </source>
</evidence>
<dbReference type="PANTHER" id="PTHR10571">
    <property type="entry name" value="UDP-N-ACETYLGLUCOSAMINE--DOLICHYL-PHOSPHATE N-ACETYLGLUCOSAMINEPHOSPHOTRANSFERASE"/>
    <property type="match status" value="1"/>
</dbReference>
<keyword evidence="11" id="KW-0256">Endoplasmic reticulum</keyword>
<evidence type="ECO:0000256" key="10">
    <source>
        <dbReference type="ARBA" id="ARBA00022723"/>
    </source>
</evidence>
<comment type="similarity">
    <text evidence="4">Belongs to the glycosyltransferase 4 family.</text>
</comment>
<dbReference type="RefSeq" id="XP_005826078.1">
    <property type="nucleotide sequence ID" value="XM_005826021.1"/>
</dbReference>
<evidence type="ECO:0000256" key="19">
    <source>
        <dbReference type="SAM" id="Phobius"/>
    </source>
</evidence>
<keyword evidence="7" id="KW-0328">Glycosyltransferase</keyword>
<dbReference type="eggNOG" id="KOG2788">
    <property type="taxonomic scope" value="Eukaryota"/>
</dbReference>
<dbReference type="Pfam" id="PF00953">
    <property type="entry name" value="Glycos_transf_4"/>
    <property type="match status" value="1"/>
</dbReference>
<evidence type="ECO:0000256" key="13">
    <source>
        <dbReference type="ARBA" id="ARBA00022989"/>
    </source>
</evidence>
<keyword evidence="10" id="KW-0479">Metal-binding</keyword>
<evidence type="ECO:0000256" key="9">
    <source>
        <dbReference type="ARBA" id="ARBA00022692"/>
    </source>
</evidence>
<evidence type="ECO:0000256" key="4">
    <source>
        <dbReference type="ARBA" id="ARBA00009317"/>
    </source>
</evidence>
<comment type="subcellular location">
    <subcellularLocation>
        <location evidence="2">Endoplasmic reticulum membrane</location>
        <topology evidence="2">Multi-pass membrane protein</topology>
    </subcellularLocation>
</comment>
<keyword evidence="9 19" id="KW-0812">Transmembrane</keyword>
<dbReference type="AlphaFoldDB" id="L1IS82"/>
<dbReference type="OrthoDB" id="10262326at2759"/>
<comment type="cofactor">
    <cofactor evidence="1">
        <name>Mg(2+)</name>
        <dbReference type="ChEBI" id="CHEBI:18420"/>
    </cofactor>
</comment>
<evidence type="ECO:0000256" key="7">
    <source>
        <dbReference type="ARBA" id="ARBA00022676"/>
    </source>
</evidence>
<dbReference type="CDD" id="cd06855">
    <property type="entry name" value="GT_GPT_euk"/>
    <property type="match status" value="1"/>
</dbReference>
<dbReference type="GO" id="GO:0016757">
    <property type="term" value="F:glycosyltransferase activity"/>
    <property type="evidence" value="ECO:0007669"/>
    <property type="project" value="UniProtKB-KW"/>
</dbReference>